<feature type="transmembrane region" description="Helical" evidence="9">
    <location>
        <begin position="409"/>
        <end position="428"/>
    </location>
</feature>
<feature type="transmembrane region" description="Helical" evidence="9">
    <location>
        <begin position="161"/>
        <end position="186"/>
    </location>
</feature>
<comment type="caution">
    <text evidence="11">The sequence shown here is derived from an EMBL/GenBank/DDBJ whole genome shotgun (WGS) entry which is preliminary data.</text>
</comment>
<organism evidence="11 12">
    <name type="scientific">Streptomyces kaniharaensis</name>
    <dbReference type="NCBI Taxonomy" id="212423"/>
    <lineage>
        <taxon>Bacteria</taxon>
        <taxon>Bacillati</taxon>
        <taxon>Actinomycetota</taxon>
        <taxon>Actinomycetes</taxon>
        <taxon>Kitasatosporales</taxon>
        <taxon>Streptomycetaceae</taxon>
        <taxon>Streptomyces</taxon>
    </lineage>
</organism>
<feature type="transmembrane region" description="Helical" evidence="9">
    <location>
        <begin position="96"/>
        <end position="115"/>
    </location>
</feature>
<feature type="transmembrane region" description="Helical" evidence="9">
    <location>
        <begin position="249"/>
        <end position="268"/>
    </location>
</feature>
<evidence type="ECO:0000313" key="12">
    <source>
        <dbReference type="Proteomes" id="UP000450000"/>
    </source>
</evidence>
<dbReference type="GO" id="GO:0005886">
    <property type="term" value="C:plasma membrane"/>
    <property type="evidence" value="ECO:0007669"/>
    <property type="project" value="UniProtKB-SubCell"/>
</dbReference>
<dbReference type="EMBL" id="WBOF01000003">
    <property type="protein sequence ID" value="MQS16943.1"/>
    <property type="molecule type" value="Genomic_DNA"/>
</dbReference>
<accession>A0A6N7L4W0</accession>
<feature type="transmembrane region" description="Helical" evidence="9">
    <location>
        <begin position="288"/>
        <end position="309"/>
    </location>
</feature>
<dbReference type="InterPro" id="IPR020846">
    <property type="entry name" value="MFS_dom"/>
</dbReference>
<evidence type="ECO:0000256" key="9">
    <source>
        <dbReference type="SAM" id="Phobius"/>
    </source>
</evidence>
<evidence type="ECO:0000313" key="11">
    <source>
        <dbReference type="EMBL" id="MQS16943.1"/>
    </source>
</evidence>
<evidence type="ECO:0000256" key="8">
    <source>
        <dbReference type="ARBA" id="ARBA00023136"/>
    </source>
</evidence>
<dbReference type="RefSeq" id="WP_153468702.1">
    <property type="nucleotide sequence ID" value="NZ_WBOF01000003.1"/>
</dbReference>
<dbReference type="InterPro" id="IPR005829">
    <property type="entry name" value="Sugar_transporter_CS"/>
</dbReference>
<dbReference type="PROSITE" id="PS50850">
    <property type="entry name" value="MFS"/>
    <property type="match status" value="1"/>
</dbReference>
<dbReference type="GO" id="GO:0015293">
    <property type="term" value="F:symporter activity"/>
    <property type="evidence" value="ECO:0007669"/>
    <property type="project" value="UniProtKB-KW"/>
</dbReference>
<gene>
    <name evidence="11" type="ORF">F7Q99_33335</name>
</gene>
<evidence type="ECO:0000259" key="10">
    <source>
        <dbReference type="PROSITE" id="PS50850"/>
    </source>
</evidence>
<dbReference type="AlphaFoldDB" id="A0A6N7L4W0"/>
<keyword evidence="12" id="KW-1185">Reference proteome</keyword>
<feature type="transmembrane region" description="Helical" evidence="9">
    <location>
        <begin position="121"/>
        <end position="140"/>
    </location>
</feature>
<dbReference type="PROSITE" id="PS00217">
    <property type="entry name" value="SUGAR_TRANSPORT_2"/>
    <property type="match status" value="1"/>
</dbReference>
<dbReference type="InterPro" id="IPR011701">
    <property type="entry name" value="MFS"/>
</dbReference>
<sequence>MTADQTAAVTLRDAVPAADRRRRELAAATVGSVVESFDWNVYAVLAPYFAADLFGHGKGGVSGLLAAYVGFAVGFVARPVGSFLVGRLSDSRGRRFGLTLSMSVIAAASLGIALLPGQHTIGAWAAVLAVAARIVQGLAFGGETPTVAAYVTETAPPRHRFAFSSVSYGGTILGSLLSYGVLTLLIHTLGKSGLSNGGWRWGFVVAAALGLTAVWVRRTAPESEDFRRTREDARGGRPPFLGMLRRHRWAVLTVFLHTLGGTTGYYFALVYLPQYAAAYGVIGKEEAASFMTLVLAVVLATMLLSGVLADRVGLLPVMRTAFALTTVLVLPLLAALRHGWLPFQLVAVVLGMLVATVLGTINVFTGLLFPTAVRAVGLGVVSAATIAAFGGTFPLLAEWLHGDHHLGVIPYYVTLCAFGPLLATFTALRVPAFTGAIRNSRPRTAGGRVQSGNG</sequence>
<feature type="domain" description="Major facilitator superfamily (MFS) profile" evidence="10">
    <location>
        <begin position="24"/>
        <end position="431"/>
    </location>
</feature>
<reference evidence="11 12" key="1">
    <citation type="submission" date="2019-09" db="EMBL/GenBank/DDBJ databases">
        <title>Genome Sequences of Streptomyces kaniharaensis ATCC 21070.</title>
        <authorList>
            <person name="Zhu W."/>
            <person name="De Crecy-Lagard V."/>
            <person name="Richards N.G."/>
        </authorList>
    </citation>
    <scope>NUCLEOTIDE SEQUENCE [LARGE SCALE GENOMIC DNA]</scope>
    <source>
        <strain evidence="11 12">SF-557</strain>
    </source>
</reference>
<evidence type="ECO:0000256" key="3">
    <source>
        <dbReference type="ARBA" id="ARBA00022448"/>
    </source>
</evidence>
<feature type="transmembrane region" description="Helical" evidence="9">
    <location>
        <begin position="65"/>
        <end position="84"/>
    </location>
</feature>
<comment type="similarity">
    <text evidence="2">Belongs to the major facilitator superfamily. Metabolite:H+ Symporter (MHS) family (TC 2.A.1.6) family.</text>
</comment>
<dbReference type="PANTHER" id="PTHR43528">
    <property type="entry name" value="ALPHA-KETOGLUTARATE PERMEASE"/>
    <property type="match status" value="1"/>
</dbReference>
<dbReference type="InterPro" id="IPR051084">
    <property type="entry name" value="H+-coupled_symporters"/>
</dbReference>
<feature type="transmembrane region" description="Helical" evidence="9">
    <location>
        <begin position="198"/>
        <end position="216"/>
    </location>
</feature>
<evidence type="ECO:0000256" key="7">
    <source>
        <dbReference type="ARBA" id="ARBA00022989"/>
    </source>
</evidence>
<dbReference type="InterPro" id="IPR036259">
    <property type="entry name" value="MFS_trans_sf"/>
</dbReference>
<dbReference type="OrthoDB" id="9066401at2"/>
<dbReference type="SUPFAM" id="SSF103473">
    <property type="entry name" value="MFS general substrate transporter"/>
    <property type="match status" value="1"/>
</dbReference>
<evidence type="ECO:0000256" key="5">
    <source>
        <dbReference type="ARBA" id="ARBA00022692"/>
    </source>
</evidence>
<dbReference type="PANTHER" id="PTHR43528:SF1">
    <property type="entry name" value="ALPHA-KETOGLUTARATE PERMEASE"/>
    <property type="match status" value="1"/>
</dbReference>
<feature type="transmembrane region" description="Helical" evidence="9">
    <location>
        <begin position="376"/>
        <end position="397"/>
    </location>
</feature>
<name>A0A6N7L4W0_9ACTN</name>
<evidence type="ECO:0000256" key="1">
    <source>
        <dbReference type="ARBA" id="ARBA00004651"/>
    </source>
</evidence>
<keyword evidence="5 9" id="KW-0812">Transmembrane</keyword>
<evidence type="ECO:0000256" key="2">
    <source>
        <dbReference type="ARBA" id="ARBA00008240"/>
    </source>
</evidence>
<dbReference type="Gene3D" id="1.20.1250.20">
    <property type="entry name" value="MFS general substrate transporter like domains"/>
    <property type="match status" value="1"/>
</dbReference>
<keyword evidence="3" id="KW-0813">Transport</keyword>
<feature type="transmembrane region" description="Helical" evidence="9">
    <location>
        <begin position="346"/>
        <end position="369"/>
    </location>
</feature>
<evidence type="ECO:0000256" key="6">
    <source>
        <dbReference type="ARBA" id="ARBA00022847"/>
    </source>
</evidence>
<dbReference type="Pfam" id="PF07690">
    <property type="entry name" value="MFS_1"/>
    <property type="match status" value="1"/>
</dbReference>
<comment type="subcellular location">
    <subcellularLocation>
        <location evidence="1">Cell membrane</location>
        <topology evidence="1">Multi-pass membrane protein</topology>
    </subcellularLocation>
</comment>
<keyword evidence="4" id="KW-1003">Cell membrane</keyword>
<keyword evidence="7 9" id="KW-1133">Transmembrane helix</keyword>
<keyword evidence="6" id="KW-0769">Symport</keyword>
<proteinExistence type="inferred from homology"/>
<feature type="transmembrane region" description="Helical" evidence="9">
    <location>
        <begin position="321"/>
        <end position="340"/>
    </location>
</feature>
<protein>
    <submittedName>
        <fullName evidence="11">MFS transporter</fullName>
    </submittedName>
</protein>
<dbReference type="Proteomes" id="UP000450000">
    <property type="component" value="Unassembled WGS sequence"/>
</dbReference>
<keyword evidence="8 9" id="KW-0472">Membrane</keyword>
<evidence type="ECO:0000256" key="4">
    <source>
        <dbReference type="ARBA" id="ARBA00022475"/>
    </source>
</evidence>